<proteinExistence type="predicted"/>
<dbReference type="Gene3D" id="2.40.160.10">
    <property type="entry name" value="Porin"/>
    <property type="match status" value="1"/>
</dbReference>
<dbReference type="Proteomes" id="UP000250918">
    <property type="component" value="Unassembled WGS sequence"/>
</dbReference>
<keyword evidence="1" id="KW-0732">Signal</keyword>
<name>A0A855X4K7_9BACT</name>
<protein>
    <recommendedName>
        <fullName evidence="4">Porin</fullName>
    </recommendedName>
</protein>
<accession>A0A855X4K7</accession>
<dbReference type="EMBL" id="PQAP01000156">
    <property type="protein sequence ID" value="PWB70037.1"/>
    <property type="molecule type" value="Genomic_DNA"/>
</dbReference>
<organism evidence="2 3">
    <name type="scientific">candidate division GN15 bacterium</name>
    <dbReference type="NCBI Taxonomy" id="2072418"/>
    <lineage>
        <taxon>Bacteria</taxon>
        <taxon>candidate division GN15</taxon>
    </lineage>
</organism>
<evidence type="ECO:0000313" key="3">
    <source>
        <dbReference type="Proteomes" id="UP000250918"/>
    </source>
</evidence>
<comment type="caution">
    <text evidence="2">The sequence shown here is derived from an EMBL/GenBank/DDBJ whole genome shotgun (WGS) entry which is preliminary data.</text>
</comment>
<feature type="signal peptide" evidence="1">
    <location>
        <begin position="1"/>
        <end position="23"/>
    </location>
</feature>
<evidence type="ECO:0000313" key="2">
    <source>
        <dbReference type="EMBL" id="PWB70037.1"/>
    </source>
</evidence>
<evidence type="ECO:0000256" key="1">
    <source>
        <dbReference type="SAM" id="SignalP"/>
    </source>
</evidence>
<sequence>MMKKRFWAVVLLIATVGVGPAFAAETSVKGTVYADWMLNSTSGANNYNAFTIDRAYFGAESKLSDYTNLRIVFDIRPERFSTSATRLFDSEGDTVNVPSLSAYSGYPVVLKYAYADVKIKPWAKILKARIGMQPTMYLYYVEGYWNRRYIEKSANDLNGWTSTSDLGLTALANLDKQGNLGEVGASVLNGTKYNDFVDKNNNKDLNFFGKLTPFYNDSNFSQVALFGQFYTGVQNVTLAANESGSDWKRQIASVGGKLAYQKKVDFCADLDFQTLGQGLGNADRKQRALSLFGSIYLNELAPSSSLLKTLNLYGRFDSYDPNTKVADDGYSLVVAGLECAPVKGFRASLAYKQKSPQATGALDEKYVMVNTEFKF</sequence>
<evidence type="ECO:0008006" key="4">
    <source>
        <dbReference type="Google" id="ProtNLM"/>
    </source>
</evidence>
<reference evidence="2 3" key="1">
    <citation type="journal article" date="2018" name="ISME J.">
        <title>A methanotrophic archaeon couples anaerobic oxidation of methane to Fe(III) reduction.</title>
        <authorList>
            <person name="Cai C."/>
            <person name="Leu A.O."/>
            <person name="Xie G.J."/>
            <person name="Guo J."/>
            <person name="Feng Y."/>
            <person name="Zhao J.X."/>
            <person name="Tyson G.W."/>
            <person name="Yuan Z."/>
            <person name="Hu S."/>
        </authorList>
    </citation>
    <scope>NUCLEOTIDE SEQUENCE [LARGE SCALE GENOMIC DNA]</scope>
    <source>
        <strain evidence="2">FeB_12</strain>
    </source>
</reference>
<dbReference type="InterPro" id="IPR023614">
    <property type="entry name" value="Porin_dom_sf"/>
</dbReference>
<gene>
    <name evidence="2" type="ORF">C3F09_09660</name>
</gene>
<dbReference type="AlphaFoldDB" id="A0A855X4K7"/>
<feature type="chain" id="PRO_5032337520" description="Porin" evidence="1">
    <location>
        <begin position="24"/>
        <end position="375"/>
    </location>
</feature>